<accession>A0A517Z5U2</accession>
<feature type="transmembrane region" description="Helical" evidence="1">
    <location>
        <begin position="49"/>
        <end position="74"/>
    </location>
</feature>
<keyword evidence="1" id="KW-0472">Membrane</keyword>
<protein>
    <submittedName>
        <fullName evidence="2">Uncharacterized protein</fullName>
    </submittedName>
</protein>
<gene>
    <name evidence="2" type="ORF">Mal4_21770</name>
</gene>
<feature type="transmembrane region" description="Helical" evidence="1">
    <location>
        <begin position="95"/>
        <end position="115"/>
    </location>
</feature>
<dbReference type="EMBL" id="CP036275">
    <property type="protein sequence ID" value="QDU37860.1"/>
    <property type="molecule type" value="Genomic_DNA"/>
</dbReference>
<evidence type="ECO:0000313" key="3">
    <source>
        <dbReference type="Proteomes" id="UP000320496"/>
    </source>
</evidence>
<dbReference type="KEGG" id="mri:Mal4_21770"/>
<name>A0A517Z5U2_9PLAN</name>
<keyword evidence="3" id="KW-1185">Reference proteome</keyword>
<organism evidence="2 3">
    <name type="scientific">Maioricimonas rarisocia</name>
    <dbReference type="NCBI Taxonomy" id="2528026"/>
    <lineage>
        <taxon>Bacteria</taxon>
        <taxon>Pseudomonadati</taxon>
        <taxon>Planctomycetota</taxon>
        <taxon>Planctomycetia</taxon>
        <taxon>Planctomycetales</taxon>
        <taxon>Planctomycetaceae</taxon>
        <taxon>Maioricimonas</taxon>
    </lineage>
</organism>
<dbReference type="Proteomes" id="UP000320496">
    <property type="component" value="Chromosome"/>
</dbReference>
<keyword evidence="1" id="KW-1133">Transmembrane helix</keyword>
<evidence type="ECO:0000313" key="2">
    <source>
        <dbReference type="EMBL" id="QDU37860.1"/>
    </source>
</evidence>
<dbReference type="AlphaFoldDB" id="A0A517Z5U2"/>
<sequence length="134" mass="14500">MELLTSLWNVVVAVVDLLVTLASTLWPWAPLIAWIAFWTLAVDWVKLRSILWSGGIIGVLLIALVAVLVWGCVAPPADGSHFLFGLQVSNFVGKFVYVTGLLVIVFLCGAVQLSGCCDRYCAFPKDADEPAVAH</sequence>
<reference evidence="2 3" key="1">
    <citation type="submission" date="2019-02" db="EMBL/GenBank/DDBJ databases">
        <title>Deep-cultivation of Planctomycetes and their phenomic and genomic characterization uncovers novel biology.</title>
        <authorList>
            <person name="Wiegand S."/>
            <person name="Jogler M."/>
            <person name="Boedeker C."/>
            <person name="Pinto D."/>
            <person name="Vollmers J."/>
            <person name="Rivas-Marin E."/>
            <person name="Kohn T."/>
            <person name="Peeters S.H."/>
            <person name="Heuer A."/>
            <person name="Rast P."/>
            <person name="Oberbeckmann S."/>
            <person name="Bunk B."/>
            <person name="Jeske O."/>
            <person name="Meyerdierks A."/>
            <person name="Storesund J.E."/>
            <person name="Kallscheuer N."/>
            <person name="Luecker S."/>
            <person name="Lage O.M."/>
            <person name="Pohl T."/>
            <person name="Merkel B.J."/>
            <person name="Hornburger P."/>
            <person name="Mueller R.-W."/>
            <person name="Bruemmer F."/>
            <person name="Labrenz M."/>
            <person name="Spormann A.M."/>
            <person name="Op den Camp H."/>
            <person name="Overmann J."/>
            <person name="Amann R."/>
            <person name="Jetten M.S.M."/>
            <person name="Mascher T."/>
            <person name="Medema M.H."/>
            <person name="Devos D.P."/>
            <person name="Kaster A.-K."/>
            <person name="Ovreas L."/>
            <person name="Rohde M."/>
            <person name="Galperin M.Y."/>
            <person name="Jogler C."/>
        </authorList>
    </citation>
    <scope>NUCLEOTIDE SEQUENCE [LARGE SCALE GENOMIC DNA]</scope>
    <source>
        <strain evidence="2 3">Mal4</strain>
    </source>
</reference>
<evidence type="ECO:0000256" key="1">
    <source>
        <dbReference type="SAM" id="Phobius"/>
    </source>
</evidence>
<dbReference type="OrthoDB" id="286412at2"/>
<proteinExistence type="predicted"/>
<dbReference type="RefSeq" id="WP_145369116.1">
    <property type="nucleotide sequence ID" value="NZ_CP036275.1"/>
</dbReference>
<keyword evidence="1" id="KW-0812">Transmembrane</keyword>